<evidence type="ECO:0000256" key="2">
    <source>
        <dbReference type="ARBA" id="ARBA00005381"/>
    </source>
</evidence>
<dbReference type="GO" id="GO:0030313">
    <property type="term" value="C:cell envelope"/>
    <property type="evidence" value="ECO:0007669"/>
    <property type="project" value="UniProtKB-SubCell"/>
</dbReference>
<evidence type="ECO:0000256" key="4">
    <source>
        <dbReference type="ARBA" id="ARBA00022692"/>
    </source>
</evidence>
<evidence type="ECO:0000259" key="8">
    <source>
        <dbReference type="PROSITE" id="PS50112"/>
    </source>
</evidence>
<dbReference type="InterPro" id="IPR035965">
    <property type="entry name" value="PAS-like_dom_sf"/>
</dbReference>
<evidence type="ECO:0000256" key="7">
    <source>
        <dbReference type="SAM" id="MobiDB-lite"/>
    </source>
</evidence>
<dbReference type="CDD" id="cd00130">
    <property type="entry name" value="PAS"/>
    <property type="match status" value="1"/>
</dbReference>
<feature type="region of interest" description="Disordered" evidence="7">
    <location>
        <begin position="342"/>
        <end position="364"/>
    </location>
</feature>
<dbReference type="GO" id="GO:0035556">
    <property type="term" value="P:intracellular signal transduction"/>
    <property type="evidence" value="ECO:0007669"/>
    <property type="project" value="InterPro"/>
</dbReference>
<comment type="similarity">
    <text evidence="2">Belongs to the adenylyl cyclase class-3 family.</text>
</comment>
<evidence type="ECO:0000259" key="9">
    <source>
        <dbReference type="PROSITE" id="PS50113"/>
    </source>
</evidence>
<dbReference type="CDD" id="cd07302">
    <property type="entry name" value="CHD"/>
    <property type="match status" value="1"/>
</dbReference>
<feature type="domain" description="PAC" evidence="9">
    <location>
        <begin position="78"/>
        <end position="130"/>
    </location>
</feature>
<evidence type="ECO:0000313" key="11">
    <source>
        <dbReference type="EMBL" id="MBI3016189.1"/>
    </source>
</evidence>
<name>A0A932GSF4_UNCTE</name>
<feature type="domain" description="Guanylate cyclase" evidence="10">
    <location>
        <begin position="157"/>
        <end position="289"/>
    </location>
</feature>
<keyword evidence="3" id="KW-1003">Cell membrane</keyword>
<dbReference type="GO" id="GO:0004016">
    <property type="term" value="F:adenylate cyclase activity"/>
    <property type="evidence" value="ECO:0007669"/>
    <property type="project" value="UniProtKB-ARBA"/>
</dbReference>
<dbReference type="EMBL" id="JACPSX010000272">
    <property type="protein sequence ID" value="MBI3016189.1"/>
    <property type="molecule type" value="Genomic_DNA"/>
</dbReference>
<dbReference type="PROSITE" id="PS50113">
    <property type="entry name" value="PAC"/>
    <property type="match status" value="1"/>
</dbReference>
<keyword evidence="6" id="KW-0472">Membrane</keyword>
<dbReference type="NCBIfam" id="TIGR00229">
    <property type="entry name" value="sensory_box"/>
    <property type="match status" value="1"/>
</dbReference>
<dbReference type="AlphaFoldDB" id="A0A932GSF4"/>
<dbReference type="InterPro" id="IPR000014">
    <property type="entry name" value="PAS"/>
</dbReference>
<dbReference type="Gene3D" id="3.30.450.20">
    <property type="entry name" value="PAS domain"/>
    <property type="match status" value="1"/>
</dbReference>
<dbReference type="GO" id="GO:0006171">
    <property type="term" value="P:cAMP biosynthetic process"/>
    <property type="evidence" value="ECO:0007669"/>
    <property type="project" value="TreeGrafter"/>
</dbReference>
<evidence type="ECO:0000256" key="1">
    <source>
        <dbReference type="ARBA" id="ARBA00004196"/>
    </source>
</evidence>
<organism evidence="11 12">
    <name type="scientific">Tectimicrobiota bacterium</name>
    <dbReference type="NCBI Taxonomy" id="2528274"/>
    <lineage>
        <taxon>Bacteria</taxon>
        <taxon>Pseudomonadati</taxon>
        <taxon>Nitrospinota/Tectimicrobiota group</taxon>
        <taxon>Candidatus Tectimicrobiota</taxon>
    </lineage>
</organism>
<evidence type="ECO:0000259" key="10">
    <source>
        <dbReference type="PROSITE" id="PS50125"/>
    </source>
</evidence>
<accession>A0A932GSF4</accession>
<dbReference type="SMART" id="SM00091">
    <property type="entry name" value="PAS"/>
    <property type="match status" value="1"/>
</dbReference>
<comment type="caution">
    <text evidence="11">The sequence shown here is derived from an EMBL/GenBank/DDBJ whole genome shotgun (WGS) entry which is preliminary data.</text>
</comment>
<feature type="domain" description="PAS" evidence="8">
    <location>
        <begin position="4"/>
        <end position="60"/>
    </location>
</feature>
<dbReference type="SUPFAM" id="SSF55785">
    <property type="entry name" value="PYP-like sensor domain (PAS domain)"/>
    <property type="match status" value="1"/>
</dbReference>
<dbReference type="InterPro" id="IPR029787">
    <property type="entry name" value="Nucleotide_cyclase"/>
</dbReference>
<evidence type="ECO:0000256" key="6">
    <source>
        <dbReference type="ARBA" id="ARBA00023136"/>
    </source>
</evidence>
<dbReference type="Gene3D" id="3.30.70.1230">
    <property type="entry name" value="Nucleotide cyclase"/>
    <property type="match status" value="1"/>
</dbReference>
<dbReference type="FunFam" id="3.30.70.1230:FF:000016">
    <property type="entry name" value="Adenylate/guanylate cyclase domain-containing protein"/>
    <property type="match status" value="1"/>
</dbReference>
<evidence type="ECO:0000313" key="12">
    <source>
        <dbReference type="Proteomes" id="UP000741360"/>
    </source>
</evidence>
<dbReference type="PROSITE" id="PS50112">
    <property type="entry name" value="PAS"/>
    <property type="match status" value="1"/>
</dbReference>
<dbReference type="InterPro" id="IPR001054">
    <property type="entry name" value="A/G_cyclase"/>
</dbReference>
<dbReference type="Pfam" id="PF00211">
    <property type="entry name" value="Guanylate_cyc"/>
    <property type="match status" value="1"/>
</dbReference>
<keyword evidence="5" id="KW-1133">Transmembrane helix</keyword>
<protein>
    <submittedName>
        <fullName evidence="11">PAS domain S-box protein</fullName>
    </submittedName>
</protein>
<comment type="subcellular location">
    <subcellularLocation>
        <location evidence="1">Cell envelope</location>
    </subcellularLocation>
</comment>
<keyword evidence="4" id="KW-0812">Transmembrane</keyword>
<dbReference type="Proteomes" id="UP000741360">
    <property type="component" value="Unassembled WGS sequence"/>
</dbReference>
<dbReference type="PANTHER" id="PTHR43081:SF1">
    <property type="entry name" value="ADENYLATE CYCLASE, TERMINAL-DIFFERENTIATION SPECIFIC"/>
    <property type="match status" value="1"/>
</dbReference>
<proteinExistence type="inferred from homology"/>
<dbReference type="InterPro" id="IPR000700">
    <property type="entry name" value="PAS-assoc_C"/>
</dbReference>
<dbReference type="InterPro" id="IPR050697">
    <property type="entry name" value="Adenylyl/Guanylyl_Cyclase_3/4"/>
</dbReference>
<evidence type="ECO:0000256" key="5">
    <source>
        <dbReference type="ARBA" id="ARBA00022989"/>
    </source>
</evidence>
<reference evidence="11" key="1">
    <citation type="submission" date="2020-07" db="EMBL/GenBank/DDBJ databases">
        <title>Huge and variable diversity of episymbiotic CPR bacteria and DPANN archaea in groundwater ecosystems.</title>
        <authorList>
            <person name="He C.Y."/>
            <person name="Keren R."/>
            <person name="Whittaker M."/>
            <person name="Farag I.F."/>
            <person name="Doudna J."/>
            <person name="Cate J.H.D."/>
            <person name="Banfield J.F."/>
        </authorList>
    </citation>
    <scope>NUCLEOTIDE SEQUENCE</scope>
    <source>
        <strain evidence="11">NC_groundwater_717_Ag_S-0.2um_59_8</strain>
    </source>
</reference>
<evidence type="ECO:0000256" key="3">
    <source>
        <dbReference type="ARBA" id="ARBA00022475"/>
    </source>
</evidence>
<feature type="compositionally biased region" description="Polar residues" evidence="7">
    <location>
        <begin position="352"/>
        <end position="364"/>
    </location>
</feature>
<dbReference type="SUPFAM" id="SSF55073">
    <property type="entry name" value="Nucleotide cyclase"/>
    <property type="match status" value="1"/>
</dbReference>
<dbReference type="PANTHER" id="PTHR43081">
    <property type="entry name" value="ADENYLATE CYCLASE, TERMINAL-DIFFERENTIATION SPECIFIC-RELATED"/>
    <property type="match status" value="1"/>
</dbReference>
<dbReference type="SMART" id="SM00044">
    <property type="entry name" value="CYCc"/>
    <property type="match status" value="1"/>
</dbReference>
<dbReference type="Pfam" id="PF13426">
    <property type="entry name" value="PAS_9"/>
    <property type="match status" value="1"/>
</dbReference>
<gene>
    <name evidence="11" type="ORF">HYY65_14265</name>
</gene>
<dbReference type="PROSITE" id="PS50125">
    <property type="entry name" value="GUANYLATE_CYCLASE_2"/>
    <property type="match status" value="1"/>
</dbReference>
<sequence length="364" mass="40467">MDTTNDLHENIIESLTSGLMVIDSRTFQILSFNKALERITGLSRTQVLNRSVEEVFSYVQGLSCADLAREMWEKGVVTRPRMRVTRPTGEDVYRGLKAEPLYSRQGEAMGIVVHIEDVTEREILRESFSRYVAHQVVEAILSEKQKLNLSGCRQEVTILFADIRGFTELAESQEPEAVVSLLNGYFSRMVDVVLKYEGTLDKFVGDTVMAVFGAPMSREDDTERALRAAIEMQSEMVRFNAEREEAGEEPIHIGIGINTGIAIVGNVGSEKRMDYTVIGDAVNVADRIQNLSRGGEILVSEHTYRKASQVIRGRPLSSGRVRGRVNPVKIYLIEGLKEEGAPEDSQALEKNAATSDFTSASLSI</sequence>